<dbReference type="Proteomes" id="UP000479710">
    <property type="component" value="Unassembled WGS sequence"/>
</dbReference>
<dbReference type="AlphaFoldDB" id="A0A6G1DPD4"/>
<keyword evidence="2" id="KW-1185">Reference proteome</keyword>
<protein>
    <submittedName>
        <fullName evidence="1">Uncharacterized protein</fullName>
    </submittedName>
</protein>
<reference evidence="1 2" key="1">
    <citation type="submission" date="2019-11" db="EMBL/GenBank/DDBJ databases">
        <title>Whole genome sequence of Oryza granulata.</title>
        <authorList>
            <person name="Li W."/>
        </authorList>
    </citation>
    <scope>NUCLEOTIDE SEQUENCE [LARGE SCALE GENOMIC DNA]</scope>
    <source>
        <strain evidence="2">cv. Menghai</strain>
        <tissue evidence="1">Leaf</tissue>
    </source>
</reference>
<dbReference type="EMBL" id="SPHZ02000006">
    <property type="protein sequence ID" value="KAF0914251.1"/>
    <property type="molecule type" value="Genomic_DNA"/>
</dbReference>
<evidence type="ECO:0000313" key="2">
    <source>
        <dbReference type="Proteomes" id="UP000479710"/>
    </source>
</evidence>
<comment type="caution">
    <text evidence="1">The sequence shown here is derived from an EMBL/GenBank/DDBJ whole genome shotgun (WGS) entry which is preliminary data.</text>
</comment>
<gene>
    <name evidence="1" type="ORF">E2562_027815</name>
</gene>
<proteinExistence type="predicted"/>
<sequence length="117" mass="13040">MSDSAFHSDDSDDLAPSKVIEECVAEQSILDSSARRLAMKMKATFSTEVSQRQYGPRKSIRRDHGGAYQCLVDDYFAEEPLYPDRPCYDLVIVVGATIGWLLFSTEVPTMALCLIVV</sequence>
<dbReference type="OrthoDB" id="597603at2759"/>
<accession>A0A6G1DPD4</accession>
<name>A0A6G1DPD4_9ORYZ</name>
<evidence type="ECO:0000313" key="1">
    <source>
        <dbReference type="EMBL" id="KAF0914251.1"/>
    </source>
</evidence>
<organism evidence="1 2">
    <name type="scientific">Oryza meyeriana var. granulata</name>
    <dbReference type="NCBI Taxonomy" id="110450"/>
    <lineage>
        <taxon>Eukaryota</taxon>
        <taxon>Viridiplantae</taxon>
        <taxon>Streptophyta</taxon>
        <taxon>Embryophyta</taxon>
        <taxon>Tracheophyta</taxon>
        <taxon>Spermatophyta</taxon>
        <taxon>Magnoliopsida</taxon>
        <taxon>Liliopsida</taxon>
        <taxon>Poales</taxon>
        <taxon>Poaceae</taxon>
        <taxon>BOP clade</taxon>
        <taxon>Oryzoideae</taxon>
        <taxon>Oryzeae</taxon>
        <taxon>Oryzinae</taxon>
        <taxon>Oryza</taxon>
        <taxon>Oryza meyeriana</taxon>
    </lineage>
</organism>